<organism evidence="2 3">
    <name type="scientific">Actinidia rufa</name>
    <dbReference type="NCBI Taxonomy" id="165716"/>
    <lineage>
        <taxon>Eukaryota</taxon>
        <taxon>Viridiplantae</taxon>
        <taxon>Streptophyta</taxon>
        <taxon>Embryophyta</taxon>
        <taxon>Tracheophyta</taxon>
        <taxon>Spermatophyta</taxon>
        <taxon>Magnoliopsida</taxon>
        <taxon>eudicotyledons</taxon>
        <taxon>Gunneridae</taxon>
        <taxon>Pentapetalae</taxon>
        <taxon>asterids</taxon>
        <taxon>Ericales</taxon>
        <taxon>Actinidiaceae</taxon>
        <taxon>Actinidia</taxon>
    </lineage>
</organism>
<sequence length="545" mass="61951">MKMFVESMCAGSFPKKNPEQAFECFDYLANLSSDWACTELTALSRQVEALAHAKAATSLTNESSSMCVLCDTIDHCTDVCPIVAGVKEARGQVNVIAAPQPMPYVALQALPPAPQHAQYQRPHRRNEDNELRTKVTSRPFLAIANVVIHCRHGLLKLSFGNMTLETNIFTVGKQMREVDQIEEINVIESIIQEHVDREFMEDSIERDLVWSESHDQLEFESVSFRDASIVSKESDSVMHVGHWTPTFEPLAPSVVKPIPSEEKPPILERKPLPSTLKYAFLGEGESYPVVISSSLTEGQEESLLKVLKRHRKSLGWTIADLHGISPLMCTHHIYLEEESKPVCQMQRRLNPNMKEVVRGEVLKFLDAGIIYPISNSKWVNPTPVVPKKSGVTVVKNEHNDLVLTRIQTGWEMCIDYRKLNAATRKDHFPLPFLDQVLERVAGQAFYYFLDDYFGYNQIEVALKDQDKTTFTCPLGTYAYRRMPFGLCNSPATFQRCMISIFSDMVEKILEVFMDDFSVYGDMFESCLEYLECVLERCEESHLVLN</sequence>
<dbReference type="Pfam" id="PF00078">
    <property type="entry name" value="RVT_1"/>
    <property type="match status" value="1"/>
</dbReference>
<name>A0A7J0GML2_9ERIC</name>
<feature type="domain" description="Reverse transcriptase" evidence="1">
    <location>
        <begin position="408"/>
        <end position="545"/>
    </location>
</feature>
<dbReference type="PANTHER" id="PTHR24559">
    <property type="entry name" value="TRANSPOSON TY3-I GAG-POL POLYPROTEIN"/>
    <property type="match status" value="1"/>
</dbReference>
<accession>A0A7J0GML2</accession>
<evidence type="ECO:0000313" key="3">
    <source>
        <dbReference type="Proteomes" id="UP000585474"/>
    </source>
</evidence>
<evidence type="ECO:0000313" key="2">
    <source>
        <dbReference type="EMBL" id="GFZ12049.1"/>
    </source>
</evidence>
<dbReference type="EMBL" id="BJWL01000023">
    <property type="protein sequence ID" value="GFZ12049.1"/>
    <property type="molecule type" value="Genomic_DNA"/>
</dbReference>
<proteinExistence type="predicted"/>
<evidence type="ECO:0000259" key="1">
    <source>
        <dbReference type="Pfam" id="PF00078"/>
    </source>
</evidence>
<protein>
    <recommendedName>
        <fullName evidence="1">Reverse transcriptase domain-containing protein</fullName>
    </recommendedName>
</protein>
<dbReference type="Gene3D" id="3.10.10.10">
    <property type="entry name" value="HIV Type 1 Reverse Transcriptase, subunit A, domain 1"/>
    <property type="match status" value="1"/>
</dbReference>
<dbReference type="InterPro" id="IPR043128">
    <property type="entry name" value="Rev_trsase/Diguanyl_cyclase"/>
</dbReference>
<dbReference type="PANTHER" id="PTHR24559:SF444">
    <property type="entry name" value="REVERSE TRANSCRIPTASE DOMAIN-CONTAINING PROTEIN"/>
    <property type="match status" value="1"/>
</dbReference>
<dbReference type="InterPro" id="IPR000477">
    <property type="entry name" value="RT_dom"/>
</dbReference>
<comment type="caution">
    <text evidence="2">The sequence shown here is derived from an EMBL/GenBank/DDBJ whole genome shotgun (WGS) entry which is preliminary data.</text>
</comment>
<dbReference type="OrthoDB" id="1723412at2759"/>
<dbReference type="InterPro" id="IPR053134">
    <property type="entry name" value="RNA-dir_DNA_polymerase"/>
</dbReference>
<dbReference type="InterPro" id="IPR043502">
    <property type="entry name" value="DNA/RNA_pol_sf"/>
</dbReference>
<dbReference type="SUPFAM" id="SSF56672">
    <property type="entry name" value="DNA/RNA polymerases"/>
    <property type="match status" value="1"/>
</dbReference>
<dbReference type="CDD" id="cd01647">
    <property type="entry name" value="RT_LTR"/>
    <property type="match status" value="1"/>
</dbReference>
<dbReference type="Proteomes" id="UP000585474">
    <property type="component" value="Unassembled WGS sequence"/>
</dbReference>
<dbReference type="AlphaFoldDB" id="A0A7J0GML2"/>
<reference evidence="2 3" key="1">
    <citation type="submission" date="2019-07" db="EMBL/GenBank/DDBJ databases">
        <title>De Novo Assembly of kiwifruit Actinidia rufa.</title>
        <authorList>
            <person name="Sugita-Konishi S."/>
            <person name="Sato K."/>
            <person name="Mori E."/>
            <person name="Abe Y."/>
            <person name="Kisaki G."/>
            <person name="Hamano K."/>
            <person name="Suezawa K."/>
            <person name="Otani M."/>
            <person name="Fukuda T."/>
            <person name="Manabe T."/>
            <person name="Gomi K."/>
            <person name="Tabuchi M."/>
            <person name="Akimitsu K."/>
            <person name="Kataoka I."/>
        </authorList>
    </citation>
    <scope>NUCLEOTIDE SEQUENCE [LARGE SCALE GENOMIC DNA]</scope>
    <source>
        <strain evidence="3">cv. Fuchu</strain>
    </source>
</reference>
<gene>
    <name evidence="2" type="ORF">Acr_23g0004340</name>
</gene>
<keyword evidence="3" id="KW-1185">Reference proteome</keyword>
<dbReference type="Gene3D" id="3.30.70.270">
    <property type="match status" value="1"/>
</dbReference>